<name>A0A226DGK6_FOLCA</name>
<gene>
    <name evidence="7" type="ORF">Fcan01_21635</name>
</gene>
<evidence type="ECO:0000259" key="6">
    <source>
        <dbReference type="Pfam" id="PF13193"/>
    </source>
</evidence>
<dbReference type="PROSITE" id="PS00455">
    <property type="entry name" value="AMP_BINDING"/>
    <property type="match status" value="1"/>
</dbReference>
<reference evidence="7 8" key="1">
    <citation type="submission" date="2015-12" db="EMBL/GenBank/DDBJ databases">
        <title>The genome of Folsomia candida.</title>
        <authorList>
            <person name="Faddeeva A."/>
            <person name="Derks M.F."/>
            <person name="Anvar Y."/>
            <person name="Smit S."/>
            <person name="Van Straalen N."/>
            <person name="Roelofs D."/>
        </authorList>
    </citation>
    <scope>NUCLEOTIDE SEQUENCE [LARGE SCALE GENOMIC DNA]</scope>
    <source>
        <strain evidence="7 8">VU population</strain>
        <tissue evidence="7">Whole body</tissue>
    </source>
</reference>
<comment type="subcellular location">
    <subcellularLocation>
        <location evidence="1">Peroxisome</location>
    </subcellularLocation>
</comment>
<evidence type="ECO:0000313" key="8">
    <source>
        <dbReference type="Proteomes" id="UP000198287"/>
    </source>
</evidence>
<proteinExistence type="inferred from homology"/>
<dbReference type="OMA" id="FNCHEAV"/>
<evidence type="ECO:0000259" key="5">
    <source>
        <dbReference type="Pfam" id="PF00501"/>
    </source>
</evidence>
<protein>
    <submittedName>
        <fullName evidence="7">4-coumarate--CoA ligase-like 5</fullName>
    </submittedName>
</protein>
<feature type="domain" description="AMP-dependent synthetase/ligase" evidence="5">
    <location>
        <begin position="59"/>
        <end position="411"/>
    </location>
</feature>
<dbReference type="STRING" id="158441.A0A226DGK6"/>
<feature type="domain" description="AMP-binding enzyme C-terminal" evidence="6">
    <location>
        <begin position="461"/>
        <end position="539"/>
    </location>
</feature>
<dbReference type="InterPro" id="IPR020845">
    <property type="entry name" value="AMP-binding_CS"/>
</dbReference>
<evidence type="ECO:0000256" key="3">
    <source>
        <dbReference type="ARBA" id="ARBA00022598"/>
    </source>
</evidence>
<dbReference type="Pfam" id="PF13193">
    <property type="entry name" value="AMP-binding_C"/>
    <property type="match status" value="1"/>
</dbReference>
<dbReference type="Gene3D" id="3.30.300.30">
    <property type="match status" value="1"/>
</dbReference>
<dbReference type="EMBL" id="LNIX01000021">
    <property type="protein sequence ID" value="OXA43827.1"/>
    <property type="molecule type" value="Genomic_DNA"/>
</dbReference>
<keyword evidence="4" id="KW-0576">Peroxisome</keyword>
<evidence type="ECO:0000256" key="2">
    <source>
        <dbReference type="ARBA" id="ARBA00006432"/>
    </source>
</evidence>
<keyword evidence="8" id="KW-1185">Reference proteome</keyword>
<dbReference type="SUPFAM" id="SSF56801">
    <property type="entry name" value="Acetyl-CoA synthetase-like"/>
    <property type="match status" value="1"/>
</dbReference>
<dbReference type="Pfam" id="PF00501">
    <property type="entry name" value="AMP-binding"/>
    <property type="match status" value="1"/>
</dbReference>
<evidence type="ECO:0000256" key="1">
    <source>
        <dbReference type="ARBA" id="ARBA00004275"/>
    </source>
</evidence>
<accession>A0A226DGK6</accession>
<sequence>MVAQTPEQTVFAEDAVLESTYPRIPIPDLETLSACEFLLNAAKENVKLGRTKWLTNTITGETLNFSDAEPMSRSVGSAMFKRGMKKGDVCLYMTTDVTKVFVFTLGVWRCGGIMYSSYPEDTQDTILTRIEESNVKWVLCDAGSVPQVKQAIAQVPWAVEIMVIGDVDDCTNISEIFEDDGAECPNLSEEADLDDPLLILCTSGTTGKSKGAVYTNLQVLAFTIGTSNIPYNEAPAILVLRCTHVLGMLFPIRNLKAGVWSVLMHDITKENIFKAVDQYKPVLAFGFATFLVLLATDPEAKKYDRSSLEVIITGGMVLTEKFYNDMMTLPSVKCVFNGYGMTECAALTTTIDLSGLSQGYKLMPNVPALSCGKLYPNTSMKILDLDNGRGLGPKQQGEIAIASPIMCSGYWKGSAETNSLFQNGWMRTGDLGYYDENGFVYVVDRIKETFKYFNCHISPAEIEEIILHHPSVEEAVVVGVVDPDGGDRIPRAFVVLKQDAQNEAPDVIRTFVDNQVAPYKKLRGGLYVIPSLPKNKTGKISRTDCLELEVQAPAC</sequence>
<dbReference type="PANTHER" id="PTHR24096:SF149">
    <property type="entry name" value="AMP-BINDING DOMAIN-CONTAINING PROTEIN-RELATED"/>
    <property type="match status" value="1"/>
</dbReference>
<dbReference type="GO" id="GO:0005777">
    <property type="term" value="C:peroxisome"/>
    <property type="evidence" value="ECO:0007669"/>
    <property type="project" value="UniProtKB-SubCell"/>
</dbReference>
<dbReference type="AlphaFoldDB" id="A0A226DGK6"/>
<comment type="caution">
    <text evidence="7">The sequence shown here is derived from an EMBL/GenBank/DDBJ whole genome shotgun (WGS) entry which is preliminary data.</text>
</comment>
<dbReference type="GO" id="GO:0016405">
    <property type="term" value="F:CoA-ligase activity"/>
    <property type="evidence" value="ECO:0007669"/>
    <property type="project" value="TreeGrafter"/>
</dbReference>
<dbReference type="Gene3D" id="3.40.50.12780">
    <property type="entry name" value="N-terminal domain of ligase-like"/>
    <property type="match status" value="1"/>
</dbReference>
<dbReference type="InterPro" id="IPR000873">
    <property type="entry name" value="AMP-dep_synth/lig_dom"/>
</dbReference>
<dbReference type="InterPro" id="IPR042099">
    <property type="entry name" value="ANL_N_sf"/>
</dbReference>
<dbReference type="PANTHER" id="PTHR24096">
    <property type="entry name" value="LONG-CHAIN-FATTY-ACID--COA LIGASE"/>
    <property type="match status" value="1"/>
</dbReference>
<keyword evidence="3 7" id="KW-0436">Ligase</keyword>
<evidence type="ECO:0000313" key="7">
    <source>
        <dbReference type="EMBL" id="OXA43827.1"/>
    </source>
</evidence>
<dbReference type="InterPro" id="IPR025110">
    <property type="entry name" value="AMP-bd_C"/>
</dbReference>
<evidence type="ECO:0000256" key="4">
    <source>
        <dbReference type="ARBA" id="ARBA00023140"/>
    </source>
</evidence>
<dbReference type="Proteomes" id="UP000198287">
    <property type="component" value="Unassembled WGS sequence"/>
</dbReference>
<dbReference type="InterPro" id="IPR045851">
    <property type="entry name" value="AMP-bd_C_sf"/>
</dbReference>
<organism evidence="7 8">
    <name type="scientific">Folsomia candida</name>
    <name type="common">Springtail</name>
    <dbReference type="NCBI Taxonomy" id="158441"/>
    <lineage>
        <taxon>Eukaryota</taxon>
        <taxon>Metazoa</taxon>
        <taxon>Ecdysozoa</taxon>
        <taxon>Arthropoda</taxon>
        <taxon>Hexapoda</taxon>
        <taxon>Collembola</taxon>
        <taxon>Entomobryomorpha</taxon>
        <taxon>Isotomoidea</taxon>
        <taxon>Isotomidae</taxon>
        <taxon>Proisotominae</taxon>
        <taxon>Folsomia</taxon>
    </lineage>
</organism>
<comment type="similarity">
    <text evidence="2">Belongs to the ATP-dependent AMP-binding enzyme family.</text>
</comment>
<dbReference type="OrthoDB" id="10253869at2759"/>